<organism evidence="2 3">
    <name type="scientific">Undibacterium seohonense</name>
    <dbReference type="NCBI Taxonomy" id="1344950"/>
    <lineage>
        <taxon>Bacteria</taxon>
        <taxon>Pseudomonadati</taxon>
        <taxon>Pseudomonadota</taxon>
        <taxon>Betaproteobacteria</taxon>
        <taxon>Burkholderiales</taxon>
        <taxon>Oxalobacteraceae</taxon>
        <taxon>Undibacterium</taxon>
    </lineage>
</organism>
<name>A0ABR6WZB3_9BURK</name>
<evidence type="ECO:0000313" key="2">
    <source>
        <dbReference type="EMBL" id="MBC3805738.1"/>
    </source>
</evidence>
<proteinExistence type="predicted"/>
<evidence type="ECO:0000256" key="1">
    <source>
        <dbReference type="SAM" id="MobiDB-lite"/>
    </source>
</evidence>
<protein>
    <submittedName>
        <fullName evidence="2">Uncharacterized protein</fullName>
    </submittedName>
</protein>
<reference evidence="2 3" key="1">
    <citation type="submission" date="2020-08" db="EMBL/GenBank/DDBJ databases">
        <title>Novel species isolated from subtropical streams in China.</title>
        <authorList>
            <person name="Lu H."/>
        </authorList>
    </citation>
    <scope>NUCLEOTIDE SEQUENCE [LARGE SCALE GENOMIC DNA]</scope>
    <source>
        <strain evidence="2 3">KACC 16656</strain>
    </source>
</reference>
<dbReference type="RefSeq" id="WP_186920482.1">
    <property type="nucleotide sequence ID" value="NZ_JACOFW010000001.1"/>
</dbReference>
<evidence type="ECO:0000313" key="3">
    <source>
        <dbReference type="Proteomes" id="UP000648257"/>
    </source>
</evidence>
<comment type="caution">
    <text evidence="2">The sequence shown here is derived from an EMBL/GenBank/DDBJ whole genome shotgun (WGS) entry which is preliminary data.</text>
</comment>
<dbReference type="Proteomes" id="UP000648257">
    <property type="component" value="Unassembled WGS sequence"/>
</dbReference>
<sequence>MSNFLKFFRQLLPRLFGSAPSPEADAFIATAHEEMLAQHSQHASSWQFGKEKGWSADLEAGIIVFQFAGDRTGTSHFQTIGVYDEASECFIWGWSQTTLPATIRQHADLAKLWGQTQRQALFKAPSIKCSMDDAWKLAAATRKIAGAHSVYRGRIGNRYIFMTTEEIHINDRNSPTTPAASIKHKPDWTKGRHRSTW</sequence>
<accession>A0ABR6WZB3</accession>
<keyword evidence="3" id="KW-1185">Reference proteome</keyword>
<dbReference type="InterPro" id="IPR049249">
    <property type="entry name" value="DUF6882"/>
</dbReference>
<feature type="region of interest" description="Disordered" evidence="1">
    <location>
        <begin position="171"/>
        <end position="197"/>
    </location>
</feature>
<dbReference type="Pfam" id="PF21813">
    <property type="entry name" value="DUF6882"/>
    <property type="match status" value="1"/>
</dbReference>
<gene>
    <name evidence="2" type="ORF">H8K52_00055</name>
</gene>
<dbReference type="EMBL" id="JACOFW010000001">
    <property type="protein sequence ID" value="MBC3805738.1"/>
    <property type="molecule type" value="Genomic_DNA"/>
</dbReference>